<dbReference type="HOGENOM" id="CLU_018544_3_3_1"/>
<feature type="non-terminal residue" evidence="1">
    <location>
        <position position="1"/>
    </location>
</feature>
<accession>A0A0C2T387</accession>
<feature type="non-terminal residue" evidence="1">
    <location>
        <position position="113"/>
    </location>
</feature>
<gene>
    <name evidence="1" type="ORF">M378DRAFT_37728</name>
</gene>
<dbReference type="OrthoDB" id="3266451at2759"/>
<sequence>TNLYHSDEERRLIDEAICRMKEALQRVREEKRTIVLREKTLRSELDRYLSARAPIKRLPDNVLCNIFELLCQDGLSVAIPLSSLLLHPQITISHVCSTWRQLMLAIPALWCNV</sequence>
<proteinExistence type="predicted"/>
<dbReference type="AlphaFoldDB" id="A0A0C2T387"/>
<dbReference type="EMBL" id="KN818290">
    <property type="protein sequence ID" value="KIL60959.1"/>
    <property type="molecule type" value="Genomic_DNA"/>
</dbReference>
<keyword evidence="2" id="KW-1185">Reference proteome</keyword>
<evidence type="ECO:0000313" key="1">
    <source>
        <dbReference type="EMBL" id="KIL60959.1"/>
    </source>
</evidence>
<evidence type="ECO:0000313" key="2">
    <source>
        <dbReference type="Proteomes" id="UP000054549"/>
    </source>
</evidence>
<name>A0A0C2T387_AMAMK</name>
<dbReference type="InParanoid" id="A0A0C2T387"/>
<reference evidence="1 2" key="1">
    <citation type="submission" date="2014-04" db="EMBL/GenBank/DDBJ databases">
        <title>Evolutionary Origins and Diversification of the Mycorrhizal Mutualists.</title>
        <authorList>
            <consortium name="DOE Joint Genome Institute"/>
            <consortium name="Mycorrhizal Genomics Consortium"/>
            <person name="Kohler A."/>
            <person name="Kuo A."/>
            <person name="Nagy L.G."/>
            <person name="Floudas D."/>
            <person name="Copeland A."/>
            <person name="Barry K.W."/>
            <person name="Cichocki N."/>
            <person name="Veneault-Fourrey C."/>
            <person name="LaButti K."/>
            <person name="Lindquist E.A."/>
            <person name="Lipzen A."/>
            <person name="Lundell T."/>
            <person name="Morin E."/>
            <person name="Murat C."/>
            <person name="Riley R."/>
            <person name="Ohm R."/>
            <person name="Sun H."/>
            <person name="Tunlid A."/>
            <person name="Henrissat B."/>
            <person name="Grigoriev I.V."/>
            <person name="Hibbett D.S."/>
            <person name="Martin F."/>
        </authorList>
    </citation>
    <scope>NUCLEOTIDE SEQUENCE [LARGE SCALE GENOMIC DNA]</scope>
    <source>
        <strain evidence="1 2">Koide BX008</strain>
    </source>
</reference>
<protein>
    <submittedName>
        <fullName evidence="1">Uncharacterized protein</fullName>
    </submittedName>
</protein>
<dbReference type="Proteomes" id="UP000054549">
    <property type="component" value="Unassembled WGS sequence"/>
</dbReference>
<organism evidence="1 2">
    <name type="scientific">Amanita muscaria (strain Koide BX008)</name>
    <dbReference type="NCBI Taxonomy" id="946122"/>
    <lineage>
        <taxon>Eukaryota</taxon>
        <taxon>Fungi</taxon>
        <taxon>Dikarya</taxon>
        <taxon>Basidiomycota</taxon>
        <taxon>Agaricomycotina</taxon>
        <taxon>Agaricomycetes</taxon>
        <taxon>Agaricomycetidae</taxon>
        <taxon>Agaricales</taxon>
        <taxon>Pluteineae</taxon>
        <taxon>Amanitaceae</taxon>
        <taxon>Amanita</taxon>
    </lineage>
</organism>
<dbReference type="STRING" id="946122.A0A0C2T387"/>
<dbReference type="Gene3D" id="1.20.1280.50">
    <property type="match status" value="1"/>
</dbReference>